<dbReference type="GeneID" id="75069674"/>
<comment type="caution">
    <text evidence="5">The sequence shown here is derived from an EMBL/GenBank/DDBJ whole genome shotgun (WGS) entry which is preliminary data.</text>
</comment>
<keyword evidence="1 2" id="KW-0238">DNA-binding</keyword>
<dbReference type="Proteomes" id="UP000220005">
    <property type="component" value="Unassembled WGS sequence"/>
</dbReference>
<dbReference type="PANTHER" id="PTHR43479:SF7">
    <property type="entry name" value="TETR-FAMILY TRANSCRIPTIONAL REGULATOR"/>
    <property type="match status" value="1"/>
</dbReference>
<feature type="domain" description="HTH tetR-type" evidence="3">
    <location>
        <begin position="6"/>
        <end position="66"/>
    </location>
</feature>
<sequence>MDIRVKKTKRAIQKTFIDLLREKPIEKITVKEIAERAEINKTTFYSHYETLDALTAEMERQTVQLVCDNMRGAQQLLDEPEAFVQEMFAALQQATDYLGVVPVSAMNRFTQHLRDAILEKIKGDNIEPSQYENVGAILIFVMNGLSGLLNTDAKLAQKHINVIAAVVANGVHGLHLSH</sequence>
<dbReference type="InterPro" id="IPR001647">
    <property type="entry name" value="HTH_TetR"/>
</dbReference>
<evidence type="ECO:0000313" key="5">
    <source>
        <dbReference type="EMBL" id="PDX83563.1"/>
    </source>
</evidence>
<dbReference type="InterPro" id="IPR009057">
    <property type="entry name" value="Homeodomain-like_sf"/>
</dbReference>
<dbReference type="PROSITE" id="PS50977">
    <property type="entry name" value="HTH_TETR_2"/>
    <property type="match status" value="1"/>
</dbReference>
<gene>
    <name evidence="4" type="ORF">CGS58_05175</name>
    <name evidence="5" type="ORF">CGS59_09990</name>
</gene>
<dbReference type="Pfam" id="PF00440">
    <property type="entry name" value="TetR_N"/>
    <property type="match status" value="1"/>
</dbReference>
<evidence type="ECO:0000313" key="7">
    <source>
        <dbReference type="Proteomes" id="UP000220480"/>
    </source>
</evidence>
<dbReference type="InterPro" id="IPR050624">
    <property type="entry name" value="HTH-type_Tx_Regulator"/>
</dbReference>
<dbReference type="Gene3D" id="1.10.357.10">
    <property type="entry name" value="Tetracycline Repressor, domain 2"/>
    <property type="match status" value="1"/>
</dbReference>
<dbReference type="EMBL" id="NMTY01000009">
    <property type="protein sequence ID" value="PDX81923.1"/>
    <property type="molecule type" value="Genomic_DNA"/>
</dbReference>
<dbReference type="PANTHER" id="PTHR43479">
    <property type="entry name" value="ACREF/ENVCD OPERON REPRESSOR-RELATED"/>
    <property type="match status" value="1"/>
</dbReference>
<dbReference type="AlphaFoldDB" id="A0A2A7AWP7"/>
<reference evidence="6 7" key="1">
    <citation type="journal article" date="2017" name="Front. Microbiol.">
        <title>New Insights into the Diversity of the Genus Faecalibacterium.</title>
        <authorList>
            <person name="Benevides L."/>
            <person name="Burman S."/>
            <person name="Martin R."/>
            <person name="Robert V."/>
            <person name="Thomas M."/>
            <person name="Miquel S."/>
            <person name="Chain F."/>
            <person name="Sokol H."/>
            <person name="Bermudez-Humaran L.G."/>
            <person name="Morrison M."/>
            <person name="Langella P."/>
            <person name="Azevedo V.A."/>
            <person name="Chatel J.M."/>
            <person name="Soares S."/>
        </authorList>
    </citation>
    <scope>NUCLEOTIDE SEQUENCE [LARGE SCALE GENOMIC DNA]</scope>
    <source>
        <strain evidence="4 6">CNCM I 4575</strain>
        <strain evidence="5 7">CNCM I 4644</strain>
    </source>
</reference>
<accession>A0A2A7AWP7</accession>
<dbReference type="Proteomes" id="UP000220480">
    <property type="component" value="Unassembled WGS sequence"/>
</dbReference>
<feature type="DNA-binding region" description="H-T-H motif" evidence="2">
    <location>
        <begin position="29"/>
        <end position="48"/>
    </location>
</feature>
<organism evidence="5 7">
    <name type="scientific">Faecalibacterium prausnitzii</name>
    <dbReference type="NCBI Taxonomy" id="853"/>
    <lineage>
        <taxon>Bacteria</taxon>
        <taxon>Bacillati</taxon>
        <taxon>Bacillota</taxon>
        <taxon>Clostridia</taxon>
        <taxon>Eubacteriales</taxon>
        <taxon>Oscillospiraceae</taxon>
        <taxon>Faecalibacterium</taxon>
    </lineage>
</organism>
<dbReference type="GO" id="GO:0003677">
    <property type="term" value="F:DNA binding"/>
    <property type="evidence" value="ECO:0007669"/>
    <property type="project" value="UniProtKB-UniRule"/>
</dbReference>
<evidence type="ECO:0000256" key="1">
    <source>
        <dbReference type="ARBA" id="ARBA00023125"/>
    </source>
</evidence>
<evidence type="ECO:0000259" key="3">
    <source>
        <dbReference type="PROSITE" id="PS50977"/>
    </source>
</evidence>
<protein>
    <submittedName>
        <fullName evidence="5">TetR/AcrR family transcriptional regulator</fullName>
    </submittedName>
</protein>
<evidence type="ECO:0000256" key="2">
    <source>
        <dbReference type="PROSITE-ProRule" id="PRU00335"/>
    </source>
</evidence>
<evidence type="ECO:0000313" key="4">
    <source>
        <dbReference type="EMBL" id="PDX81923.1"/>
    </source>
</evidence>
<dbReference type="SUPFAM" id="SSF46689">
    <property type="entry name" value="Homeodomain-like"/>
    <property type="match status" value="1"/>
</dbReference>
<proteinExistence type="predicted"/>
<name>A0A2A7AWP7_9FIRM</name>
<reference evidence="5" key="2">
    <citation type="submission" date="2017-07" db="EMBL/GenBank/DDBJ databases">
        <authorList>
            <person name="Sun Z.S."/>
            <person name="Albrecht U."/>
            <person name="Echele G."/>
            <person name="Lee C.C."/>
        </authorList>
    </citation>
    <scope>NUCLEOTIDE SEQUENCE</scope>
    <source>
        <strain evidence="4">CNCM I 4575</strain>
        <strain evidence="5">CNCM I 4644</strain>
    </source>
</reference>
<dbReference type="RefSeq" id="WP_005920192.1">
    <property type="nucleotide sequence ID" value="NZ_CABKNH010000024.1"/>
</dbReference>
<evidence type="ECO:0000313" key="6">
    <source>
        <dbReference type="Proteomes" id="UP000220005"/>
    </source>
</evidence>
<dbReference type="EMBL" id="NMTZ01000025">
    <property type="protein sequence ID" value="PDX83563.1"/>
    <property type="molecule type" value="Genomic_DNA"/>
</dbReference>